<reference evidence="1 2" key="1">
    <citation type="submission" date="2019-02" db="EMBL/GenBank/DDBJ databases">
        <title>Opniocepnalus argus genome.</title>
        <authorList>
            <person name="Zhou C."/>
            <person name="Xiao S."/>
        </authorList>
    </citation>
    <scope>NUCLEOTIDE SEQUENCE [LARGE SCALE GENOMIC DNA]</scope>
    <source>
        <strain evidence="1">OARG1902GOOAL</strain>
        <tissue evidence="1">Muscle</tissue>
    </source>
</reference>
<evidence type="ECO:0000313" key="1">
    <source>
        <dbReference type="EMBL" id="KAF3698761.1"/>
    </source>
</evidence>
<dbReference type="EMBL" id="CM015725">
    <property type="protein sequence ID" value="KAF3698761.1"/>
    <property type="molecule type" value="Genomic_DNA"/>
</dbReference>
<accession>A0A6G1Q809</accession>
<protein>
    <submittedName>
        <fullName evidence="1">Uncharacterized protein</fullName>
    </submittedName>
</protein>
<reference evidence="2" key="2">
    <citation type="submission" date="2019-02" db="EMBL/GenBank/DDBJ databases">
        <title>Opniocepnalus argus Var Kimnra genome.</title>
        <authorList>
            <person name="Zhou C."/>
            <person name="Xiao S."/>
        </authorList>
    </citation>
    <scope>NUCLEOTIDE SEQUENCE [LARGE SCALE GENOMIC DNA]</scope>
</reference>
<dbReference type="AlphaFoldDB" id="A0A6G1Q809"/>
<proteinExistence type="predicted"/>
<organism evidence="1 2">
    <name type="scientific">Channa argus</name>
    <name type="common">Northern snakehead</name>
    <name type="synonym">Ophicephalus argus</name>
    <dbReference type="NCBI Taxonomy" id="215402"/>
    <lineage>
        <taxon>Eukaryota</taxon>
        <taxon>Metazoa</taxon>
        <taxon>Chordata</taxon>
        <taxon>Craniata</taxon>
        <taxon>Vertebrata</taxon>
        <taxon>Euteleostomi</taxon>
        <taxon>Actinopterygii</taxon>
        <taxon>Neopterygii</taxon>
        <taxon>Teleostei</taxon>
        <taxon>Neoteleostei</taxon>
        <taxon>Acanthomorphata</taxon>
        <taxon>Anabantaria</taxon>
        <taxon>Anabantiformes</taxon>
        <taxon>Channoidei</taxon>
        <taxon>Channidae</taxon>
        <taxon>Channa</taxon>
    </lineage>
</organism>
<gene>
    <name evidence="1" type="ORF">EXN66_Car014448</name>
</gene>
<dbReference type="Proteomes" id="UP000503349">
    <property type="component" value="Chromosome 14"/>
</dbReference>
<name>A0A6G1Q809_CHAAH</name>
<evidence type="ECO:0000313" key="2">
    <source>
        <dbReference type="Proteomes" id="UP000503349"/>
    </source>
</evidence>
<sequence length="54" mass="5391">MDTQAVLVGVAMAAGDMGAHASPQASHLTHPVGEYGTWALSHTRLGASSGCVAN</sequence>
<keyword evidence="2" id="KW-1185">Reference proteome</keyword>